<dbReference type="Pfam" id="PF03466">
    <property type="entry name" value="LysR_substrate"/>
    <property type="match status" value="2"/>
</dbReference>
<dbReference type="InterPro" id="IPR005119">
    <property type="entry name" value="LysR_subst-bd"/>
</dbReference>
<evidence type="ECO:0000256" key="4">
    <source>
        <dbReference type="ARBA" id="ARBA00023163"/>
    </source>
</evidence>
<dbReference type="Gene3D" id="1.10.10.10">
    <property type="entry name" value="Winged helix-like DNA-binding domain superfamily/Winged helix DNA-binding domain"/>
    <property type="match status" value="1"/>
</dbReference>
<dbReference type="KEGG" id="aarc:G127AT_13975"/>
<evidence type="ECO:0000256" key="3">
    <source>
        <dbReference type="ARBA" id="ARBA00023125"/>
    </source>
</evidence>
<dbReference type="InterPro" id="IPR036388">
    <property type="entry name" value="WH-like_DNA-bd_sf"/>
</dbReference>
<dbReference type="SUPFAM" id="SSF46785">
    <property type="entry name" value="Winged helix' DNA-binding domain"/>
    <property type="match status" value="1"/>
</dbReference>
<evidence type="ECO:0000313" key="6">
    <source>
        <dbReference type="EMBL" id="QTX04364.1"/>
    </source>
</evidence>
<comment type="similarity">
    <text evidence="1">Belongs to the LysR transcriptional regulatory family.</text>
</comment>
<protein>
    <submittedName>
        <fullName evidence="6">LysR family transcriptional regulator</fullName>
    </submittedName>
</protein>
<dbReference type="PROSITE" id="PS50931">
    <property type="entry name" value="HTH_LYSR"/>
    <property type="match status" value="1"/>
</dbReference>
<dbReference type="AlphaFoldDB" id="A0A975FLZ3"/>
<dbReference type="Proteomes" id="UP000671914">
    <property type="component" value="Chromosome"/>
</dbReference>
<dbReference type="PANTHER" id="PTHR30346:SF29">
    <property type="entry name" value="LYSR SUBSTRATE-BINDING"/>
    <property type="match status" value="1"/>
</dbReference>
<accession>A0A975FLZ3</accession>
<dbReference type="Gene3D" id="3.40.190.10">
    <property type="entry name" value="Periplasmic binding protein-like II"/>
    <property type="match status" value="2"/>
</dbReference>
<dbReference type="InterPro" id="IPR036390">
    <property type="entry name" value="WH_DNA-bd_sf"/>
</dbReference>
<organism evidence="6 7">
    <name type="scientific">Agromyces archimandritae</name>
    <dbReference type="NCBI Taxonomy" id="2781962"/>
    <lineage>
        <taxon>Bacteria</taxon>
        <taxon>Bacillati</taxon>
        <taxon>Actinomycetota</taxon>
        <taxon>Actinomycetes</taxon>
        <taxon>Micrococcales</taxon>
        <taxon>Microbacteriaceae</taxon>
        <taxon>Agromyces</taxon>
    </lineage>
</organism>
<keyword evidence="4" id="KW-0804">Transcription</keyword>
<dbReference type="SUPFAM" id="SSF53850">
    <property type="entry name" value="Periplasmic binding protein-like II"/>
    <property type="match status" value="1"/>
</dbReference>
<dbReference type="PANTHER" id="PTHR30346">
    <property type="entry name" value="TRANSCRIPTIONAL DUAL REGULATOR HCAR-RELATED"/>
    <property type="match status" value="1"/>
</dbReference>
<proteinExistence type="inferred from homology"/>
<dbReference type="EMBL" id="CP071696">
    <property type="protein sequence ID" value="QTX04364.1"/>
    <property type="molecule type" value="Genomic_DNA"/>
</dbReference>
<evidence type="ECO:0000313" key="7">
    <source>
        <dbReference type="Proteomes" id="UP000671914"/>
    </source>
</evidence>
<dbReference type="InterPro" id="IPR000847">
    <property type="entry name" value="LysR_HTH_N"/>
</dbReference>
<reference evidence="6" key="1">
    <citation type="submission" date="2021-03" db="EMBL/GenBank/DDBJ databases">
        <title>Agromyces archimandritus sp. nov., isolated from the cockroach Archimandrita tessellata.</title>
        <authorList>
            <person name="Guzman J."/>
            <person name="Ortuzar M."/>
            <person name="Poehlein A."/>
            <person name="Daniel R."/>
            <person name="Trujillo M."/>
            <person name="Vilcinskas A."/>
        </authorList>
    </citation>
    <scope>NUCLEOTIDE SEQUENCE</scope>
    <source>
        <strain evidence="6">G127AT</strain>
    </source>
</reference>
<dbReference type="GO" id="GO:0003700">
    <property type="term" value="F:DNA-binding transcription factor activity"/>
    <property type="evidence" value="ECO:0007669"/>
    <property type="project" value="InterPro"/>
</dbReference>
<keyword evidence="3" id="KW-0238">DNA-binding</keyword>
<dbReference type="RefSeq" id="WP_210897880.1">
    <property type="nucleotide sequence ID" value="NZ_CP071696.1"/>
</dbReference>
<name>A0A975FLZ3_9MICO</name>
<evidence type="ECO:0000256" key="2">
    <source>
        <dbReference type="ARBA" id="ARBA00023015"/>
    </source>
</evidence>
<keyword evidence="2" id="KW-0805">Transcription regulation</keyword>
<dbReference type="GO" id="GO:0032993">
    <property type="term" value="C:protein-DNA complex"/>
    <property type="evidence" value="ECO:0007669"/>
    <property type="project" value="TreeGrafter"/>
</dbReference>
<evidence type="ECO:0000259" key="5">
    <source>
        <dbReference type="PROSITE" id="PS50931"/>
    </source>
</evidence>
<keyword evidence="7" id="KW-1185">Reference proteome</keyword>
<evidence type="ECO:0000256" key="1">
    <source>
        <dbReference type="ARBA" id="ARBA00009437"/>
    </source>
</evidence>
<dbReference type="GO" id="GO:0003677">
    <property type="term" value="F:DNA binding"/>
    <property type="evidence" value="ECO:0007669"/>
    <property type="project" value="UniProtKB-KW"/>
</dbReference>
<dbReference type="Pfam" id="PF00126">
    <property type="entry name" value="HTH_1"/>
    <property type="match status" value="1"/>
</dbReference>
<feature type="domain" description="HTH lysR-type" evidence="5">
    <location>
        <begin position="10"/>
        <end position="67"/>
    </location>
</feature>
<sequence>MPHDAIRDALDLATLRAVSALAEHGSLTAAAAAIGYSQPAISQRLQRFEARTGIALTERAGRGLRLTHAGRALLRHAVAVRGELDAAAAALAELGGLEAGRIRLAAFPSASATLVPALVRILAARHPGLAVSYVEAEPPEAVAAVRDDRADLAITFSYPGDRHDPHRDSARGLDVADYAEEEVRLVLPAGHPAADAGRAAGAGDPAGAVGTGASAALPALAELAGEDWIAGCPRCRGHLLEVCGVAGFEPRIVFETDNAAAVEGMVAEGLGVALLPELALAASARRPGVVTRATGERRTLHLVTARGAAPAVAAARRALAEVRERAGRGAGASTPEGSVG</sequence>
<gene>
    <name evidence="6" type="ORF">G127AT_13975</name>
</gene>